<dbReference type="InterPro" id="IPR036291">
    <property type="entry name" value="NAD(P)-bd_dom_sf"/>
</dbReference>
<evidence type="ECO:0000256" key="2">
    <source>
        <dbReference type="ARBA" id="ARBA00023002"/>
    </source>
</evidence>
<feature type="chain" id="PRO_5041967288" evidence="4">
    <location>
        <begin position="24"/>
        <end position="696"/>
    </location>
</feature>
<dbReference type="AlphaFoldDB" id="A0AAD2CPT9"/>
<feature type="region of interest" description="Disordered" evidence="3">
    <location>
        <begin position="632"/>
        <end position="696"/>
    </location>
</feature>
<dbReference type="Pfam" id="PF00106">
    <property type="entry name" value="adh_short"/>
    <property type="match status" value="1"/>
</dbReference>
<evidence type="ECO:0000256" key="1">
    <source>
        <dbReference type="ARBA" id="ARBA00006484"/>
    </source>
</evidence>
<dbReference type="PRINTS" id="PR00080">
    <property type="entry name" value="SDRFAMILY"/>
</dbReference>
<accession>A0AAD2CPT9</accession>
<dbReference type="InterPro" id="IPR002347">
    <property type="entry name" value="SDR_fam"/>
</dbReference>
<comment type="caution">
    <text evidence="5">The sequence shown here is derived from an EMBL/GenBank/DDBJ whole genome shotgun (WGS) entry which is preliminary data.</text>
</comment>
<dbReference type="PRINTS" id="PR00081">
    <property type="entry name" value="GDHRDH"/>
</dbReference>
<keyword evidence="2" id="KW-0560">Oxidoreductase</keyword>
<keyword evidence="4" id="KW-0732">Signal</keyword>
<dbReference type="PANTHER" id="PTHR42901:SF1">
    <property type="entry name" value="ALCOHOL DEHYDROGENASE"/>
    <property type="match status" value="1"/>
</dbReference>
<proteinExistence type="inferred from homology"/>
<evidence type="ECO:0000313" key="5">
    <source>
        <dbReference type="EMBL" id="CAJ1940973.1"/>
    </source>
</evidence>
<feature type="compositionally biased region" description="Polar residues" evidence="3">
    <location>
        <begin position="687"/>
        <end position="696"/>
    </location>
</feature>
<evidence type="ECO:0000256" key="4">
    <source>
        <dbReference type="SAM" id="SignalP"/>
    </source>
</evidence>
<dbReference type="SUPFAM" id="SSF51735">
    <property type="entry name" value="NAD(P)-binding Rossmann-fold domains"/>
    <property type="match status" value="1"/>
</dbReference>
<sequence>MQRCLKPLYLSFLYLIIFAAVDAQKSKPVTESAVDRQPNVMSKFWPPWPFDMLKNRGRSQTKGLSAPNGNANTPPMAWKIVKKRTTVAVRQCREIGASLYCHLPPALPPVILLASIPKQAVKNGVMDAEASRRFVPLMSVPFLRNLAIGGLFVTLISWGDAELYQKRKLTPILQHRSVSKASVTLPPFLPEEIVSLQDEAITYGIFTGDELGSRQLQEQRLEAANGVIKLTERFKCTYSKWKQTREHRKSNTFNAQRKVIYNELVALQSAEKQNGKIRSKSIDASSQQTGFALVTGASTGIGRALATELARWGIPLILVARNQKKLMSLSHDLEACYGVRCYVLPADLSVADAAEAIHRTTTKNDLLVDILVNNAGVATSGLAVDTSMSEIERLLFVNTLSQTKLSILFGRDMAKRQRGRILMVSSMAGLVSSVPNAAVYGATKAFLKSLSLSMSKELEKFGIGVTALMPGAVETNFRHAAGMGNALCWYLPFYSRPVQSVAHLGVTSLIDGDTEVVPGLLNRLFAKVVRPLLPRRLEAICIEAAFKPLTFPPSLFGGKVSSLNDRADEKIGDTKPTHETTWGRFLPTPGSLPKVLQLEGLNDSQRNENKANDQSEVFSGSDAVLNGIDKVREEADDVSPGEQIGKDEELEDKGTGEETERQSDDDLPKSAKRSCAKPTLLPPRESLLQSENVLLP</sequence>
<dbReference type="EMBL" id="CAKOGP040000990">
    <property type="protein sequence ID" value="CAJ1940973.1"/>
    <property type="molecule type" value="Genomic_DNA"/>
</dbReference>
<keyword evidence="6" id="KW-1185">Reference proteome</keyword>
<dbReference type="PANTHER" id="PTHR42901">
    <property type="entry name" value="ALCOHOL DEHYDROGENASE"/>
    <property type="match status" value="1"/>
</dbReference>
<evidence type="ECO:0000313" key="6">
    <source>
        <dbReference type="Proteomes" id="UP001295423"/>
    </source>
</evidence>
<feature type="region of interest" description="Disordered" evidence="3">
    <location>
        <begin position="568"/>
        <end position="594"/>
    </location>
</feature>
<name>A0AAD2CPT9_9STRA</name>
<feature type="compositionally biased region" description="Basic and acidic residues" evidence="3">
    <location>
        <begin position="568"/>
        <end position="578"/>
    </location>
</feature>
<dbReference type="CDD" id="cd05233">
    <property type="entry name" value="SDR_c"/>
    <property type="match status" value="1"/>
</dbReference>
<feature type="compositionally biased region" description="Basic and acidic residues" evidence="3">
    <location>
        <begin position="644"/>
        <end position="669"/>
    </location>
</feature>
<evidence type="ECO:0000256" key="3">
    <source>
        <dbReference type="SAM" id="MobiDB-lite"/>
    </source>
</evidence>
<protein>
    <submittedName>
        <fullName evidence="5">Uncharacterized protein</fullName>
    </submittedName>
</protein>
<dbReference type="GO" id="GO:0016491">
    <property type="term" value="F:oxidoreductase activity"/>
    <property type="evidence" value="ECO:0007669"/>
    <property type="project" value="UniProtKB-KW"/>
</dbReference>
<dbReference type="Gene3D" id="3.40.50.720">
    <property type="entry name" value="NAD(P)-binding Rossmann-like Domain"/>
    <property type="match status" value="1"/>
</dbReference>
<reference evidence="5" key="1">
    <citation type="submission" date="2023-08" db="EMBL/GenBank/DDBJ databases">
        <authorList>
            <person name="Audoor S."/>
            <person name="Bilcke G."/>
        </authorList>
    </citation>
    <scope>NUCLEOTIDE SEQUENCE</scope>
</reference>
<dbReference type="Proteomes" id="UP001295423">
    <property type="component" value="Unassembled WGS sequence"/>
</dbReference>
<feature type="signal peptide" evidence="4">
    <location>
        <begin position="1"/>
        <end position="23"/>
    </location>
</feature>
<gene>
    <name evidence="5" type="ORF">CYCCA115_LOCUS7298</name>
</gene>
<organism evidence="5 6">
    <name type="scientific">Cylindrotheca closterium</name>
    <dbReference type="NCBI Taxonomy" id="2856"/>
    <lineage>
        <taxon>Eukaryota</taxon>
        <taxon>Sar</taxon>
        <taxon>Stramenopiles</taxon>
        <taxon>Ochrophyta</taxon>
        <taxon>Bacillariophyta</taxon>
        <taxon>Bacillariophyceae</taxon>
        <taxon>Bacillariophycidae</taxon>
        <taxon>Bacillariales</taxon>
        <taxon>Bacillariaceae</taxon>
        <taxon>Cylindrotheca</taxon>
    </lineage>
</organism>
<comment type="similarity">
    <text evidence="1">Belongs to the short-chain dehydrogenases/reductases (SDR) family.</text>
</comment>